<feature type="transmembrane region" description="Helical" evidence="9">
    <location>
        <begin position="276"/>
        <end position="299"/>
    </location>
</feature>
<feature type="transmembrane region" description="Helical" evidence="9">
    <location>
        <begin position="116"/>
        <end position="134"/>
    </location>
</feature>
<dbReference type="InterPro" id="IPR004685">
    <property type="entry name" value="Brnchd-chn_aa_trnsp_Livcs"/>
</dbReference>
<evidence type="ECO:0000256" key="9">
    <source>
        <dbReference type="RuleBase" id="RU362122"/>
    </source>
</evidence>
<keyword evidence="4" id="KW-1003">Cell membrane</keyword>
<comment type="function">
    <text evidence="9">Component of the transport system for branched-chain amino acids.</text>
</comment>
<feature type="transmembrane region" description="Helical" evidence="9">
    <location>
        <begin position="39"/>
        <end position="59"/>
    </location>
</feature>
<dbReference type="RefSeq" id="WP_249324480.1">
    <property type="nucleotide sequence ID" value="NZ_JACRTK010000004.1"/>
</dbReference>
<keyword evidence="8 9" id="KW-0472">Membrane</keyword>
<feature type="transmembrane region" description="Helical" evidence="9">
    <location>
        <begin position="79"/>
        <end position="96"/>
    </location>
</feature>
<name>A0A926F069_9FIRM</name>
<feature type="transmembrane region" description="Helical" evidence="9">
    <location>
        <begin position="146"/>
        <end position="167"/>
    </location>
</feature>
<feature type="transmembrane region" description="Helical" evidence="9">
    <location>
        <begin position="338"/>
        <end position="356"/>
    </location>
</feature>
<proteinExistence type="inferred from homology"/>
<evidence type="ECO:0000256" key="8">
    <source>
        <dbReference type="ARBA" id="ARBA00023136"/>
    </source>
</evidence>
<dbReference type="PANTHER" id="PTHR30588:SF0">
    <property type="entry name" value="BRANCHED-CHAIN AMINO ACID PERMEASE BRNQ"/>
    <property type="match status" value="1"/>
</dbReference>
<keyword evidence="6 9" id="KW-0029">Amino-acid transport</keyword>
<evidence type="ECO:0000256" key="7">
    <source>
        <dbReference type="ARBA" id="ARBA00022989"/>
    </source>
</evidence>
<feature type="transmembrane region" description="Helical" evidence="9">
    <location>
        <begin position="311"/>
        <end position="332"/>
    </location>
</feature>
<feature type="transmembrane region" description="Helical" evidence="9">
    <location>
        <begin position="187"/>
        <end position="211"/>
    </location>
</feature>
<dbReference type="PANTHER" id="PTHR30588">
    <property type="entry name" value="BRANCHED-CHAIN AMINO ACID TRANSPORT SYSTEM 2 CARRIER PROTEIN"/>
    <property type="match status" value="1"/>
</dbReference>
<keyword evidence="5 9" id="KW-0812">Transmembrane</keyword>
<dbReference type="GO" id="GO:0005886">
    <property type="term" value="C:plasma membrane"/>
    <property type="evidence" value="ECO:0007669"/>
    <property type="project" value="UniProtKB-SubCell"/>
</dbReference>
<feature type="transmembrane region" description="Helical" evidence="9">
    <location>
        <begin position="404"/>
        <end position="421"/>
    </location>
</feature>
<dbReference type="Proteomes" id="UP000601522">
    <property type="component" value="Unassembled WGS sequence"/>
</dbReference>
<evidence type="ECO:0000313" key="11">
    <source>
        <dbReference type="Proteomes" id="UP000601522"/>
    </source>
</evidence>
<dbReference type="AlphaFoldDB" id="A0A926F069"/>
<gene>
    <name evidence="10" type="primary">brnQ</name>
    <name evidence="10" type="ORF">H8689_10920</name>
</gene>
<feature type="transmembrane region" description="Helical" evidence="9">
    <location>
        <begin position="223"/>
        <end position="244"/>
    </location>
</feature>
<comment type="caution">
    <text evidence="10">The sequence shown here is derived from an EMBL/GenBank/DDBJ whole genome shotgun (WGS) entry which is preliminary data.</text>
</comment>
<dbReference type="GO" id="GO:0015188">
    <property type="term" value="F:L-isoleucine transmembrane transporter activity"/>
    <property type="evidence" value="ECO:0007669"/>
    <property type="project" value="TreeGrafter"/>
</dbReference>
<dbReference type="EMBL" id="JACRTK010000004">
    <property type="protein sequence ID" value="MBC8591623.1"/>
    <property type="molecule type" value="Genomic_DNA"/>
</dbReference>
<organism evidence="10 11">
    <name type="scientific">Wansuia hejianensis</name>
    <dbReference type="NCBI Taxonomy" id="2763667"/>
    <lineage>
        <taxon>Bacteria</taxon>
        <taxon>Bacillati</taxon>
        <taxon>Bacillota</taxon>
        <taxon>Clostridia</taxon>
        <taxon>Lachnospirales</taxon>
        <taxon>Lachnospiraceae</taxon>
        <taxon>Wansuia</taxon>
    </lineage>
</organism>
<dbReference type="GO" id="GO:0015818">
    <property type="term" value="P:isoleucine transport"/>
    <property type="evidence" value="ECO:0007669"/>
    <property type="project" value="TreeGrafter"/>
</dbReference>
<evidence type="ECO:0000256" key="1">
    <source>
        <dbReference type="ARBA" id="ARBA00004651"/>
    </source>
</evidence>
<feature type="transmembrane region" description="Helical" evidence="9">
    <location>
        <begin position="368"/>
        <end position="392"/>
    </location>
</feature>
<keyword evidence="3 9" id="KW-0813">Transport</keyword>
<sequence length="431" mass="46170">MSSKRNDTLILGAALFSMFFGAGNLIFPPFLGLISGDKWNWSMIGFLLTGIGLPLLGIIASAKAGGNVDKLGKKVSPTFSKFLGITIVLAIGPLLAIPRTGATTFEMGILPILPNANPKIASIIYFSIVLVLVIRPTNIIDKLGKILTPGLLILLLLLIIRGIIYPMGVPIEENLAKPFSDGFTQGYQTMDALAAILFGGIVSTSLIQSGYRDKKEQISITKRAGIIAVAGLAFVYGGLGYLGATGGELFPKDISKTDLIMNIANNSLKSFGELGLGLAVALACMTTAVGLTATVGQYFSEISNEKLKYETIVVITTLFSAIISFQGVEAIINFAEPILLFMYPMVIVLILSTVFLDDYINNNNIYKYSIYATLIVSAIETLSMLKVGSFLAKFISILPLHSSGFPWLIPAIIGGFIGYFIKPNEDTILIS</sequence>
<evidence type="ECO:0000256" key="2">
    <source>
        <dbReference type="ARBA" id="ARBA00008540"/>
    </source>
</evidence>
<dbReference type="GO" id="GO:0005304">
    <property type="term" value="F:L-valine transmembrane transporter activity"/>
    <property type="evidence" value="ECO:0007669"/>
    <property type="project" value="TreeGrafter"/>
</dbReference>
<comment type="similarity">
    <text evidence="2 9">Belongs to the branched chain amino acid transporter family.</text>
</comment>
<evidence type="ECO:0000256" key="3">
    <source>
        <dbReference type="ARBA" id="ARBA00022448"/>
    </source>
</evidence>
<evidence type="ECO:0000313" key="10">
    <source>
        <dbReference type="EMBL" id="MBC8591623.1"/>
    </source>
</evidence>
<feature type="transmembrane region" description="Helical" evidence="9">
    <location>
        <begin position="9"/>
        <end position="27"/>
    </location>
</feature>
<keyword evidence="7 9" id="KW-1133">Transmembrane helix</keyword>
<evidence type="ECO:0000256" key="4">
    <source>
        <dbReference type="ARBA" id="ARBA00022475"/>
    </source>
</evidence>
<accession>A0A926F069</accession>
<comment type="subcellular location">
    <subcellularLocation>
        <location evidence="1 9">Cell membrane</location>
        <topology evidence="1 9">Multi-pass membrane protein</topology>
    </subcellularLocation>
</comment>
<reference evidence="10 11" key="1">
    <citation type="submission" date="2020-08" db="EMBL/GenBank/DDBJ databases">
        <title>Genome public.</title>
        <authorList>
            <person name="Liu C."/>
            <person name="Sun Q."/>
        </authorList>
    </citation>
    <scope>NUCLEOTIDE SEQUENCE [LARGE SCALE GENOMIC DNA]</scope>
    <source>
        <strain evidence="10 11">NSJ-26</strain>
    </source>
</reference>
<dbReference type="NCBIfam" id="TIGR00796">
    <property type="entry name" value="livcs"/>
    <property type="match status" value="1"/>
</dbReference>
<dbReference type="GO" id="GO:0015820">
    <property type="term" value="P:L-leucine transport"/>
    <property type="evidence" value="ECO:0007669"/>
    <property type="project" value="TreeGrafter"/>
</dbReference>
<dbReference type="Pfam" id="PF05525">
    <property type="entry name" value="Branch_AA_trans"/>
    <property type="match status" value="1"/>
</dbReference>
<protein>
    <recommendedName>
        <fullName evidence="9">Branched-chain amino acid transport system carrier protein</fullName>
    </recommendedName>
</protein>
<keyword evidence="11" id="KW-1185">Reference proteome</keyword>
<evidence type="ECO:0000256" key="6">
    <source>
        <dbReference type="ARBA" id="ARBA00022970"/>
    </source>
</evidence>
<dbReference type="GO" id="GO:0015190">
    <property type="term" value="F:L-leucine transmembrane transporter activity"/>
    <property type="evidence" value="ECO:0007669"/>
    <property type="project" value="TreeGrafter"/>
</dbReference>
<evidence type="ECO:0000256" key="5">
    <source>
        <dbReference type="ARBA" id="ARBA00022692"/>
    </source>
</evidence>